<comment type="caution">
    <text evidence="3">The sequence shown here is derived from an EMBL/GenBank/DDBJ whole genome shotgun (WGS) entry which is preliminary data.</text>
</comment>
<evidence type="ECO:0000259" key="2">
    <source>
        <dbReference type="PROSITE" id="PS51832"/>
    </source>
</evidence>
<dbReference type="InterPro" id="IPR006675">
    <property type="entry name" value="HDIG_dom"/>
</dbReference>
<accession>X1IP14</accession>
<dbReference type="InterPro" id="IPR003607">
    <property type="entry name" value="HD/PDEase_dom"/>
</dbReference>
<dbReference type="NCBIfam" id="TIGR00277">
    <property type="entry name" value="HDIG"/>
    <property type="match status" value="1"/>
</dbReference>
<reference evidence="3" key="1">
    <citation type="journal article" date="2014" name="Front. Microbiol.">
        <title>High frequency of phylogenetically diverse reductive dehalogenase-homologous genes in deep subseafloor sedimentary metagenomes.</title>
        <authorList>
            <person name="Kawai M."/>
            <person name="Futagami T."/>
            <person name="Toyoda A."/>
            <person name="Takaki Y."/>
            <person name="Nishi S."/>
            <person name="Hori S."/>
            <person name="Arai W."/>
            <person name="Tsubouchi T."/>
            <person name="Morono Y."/>
            <person name="Uchiyama I."/>
            <person name="Ito T."/>
            <person name="Fujiyama A."/>
            <person name="Inagaki F."/>
            <person name="Takami H."/>
        </authorList>
    </citation>
    <scope>NUCLEOTIDE SEQUENCE</scope>
    <source>
        <strain evidence="3">Expedition CK06-06</strain>
    </source>
</reference>
<dbReference type="InterPro" id="IPR006674">
    <property type="entry name" value="HD_domain"/>
</dbReference>
<feature type="domain" description="HD-GYP" evidence="2">
    <location>
        <begin position="42"/>
        <end position="237"/>
    </location>
</feature>
<sequence length="242" mass="27055">PFNLDEVILSVGRALEKRRLELENRDYQQHLEQRVETQARKIRASLISAITALAYALEAKDDYTSGHSQRVAETSVTIAKELGMPLSSIEKIRLAGLVHDIGKIGVRECVLNKLVGLTDEEFHHIQRHCEVGEHILNPIVDDEEILKIVRHHHERYDGTGYPDGLSGEQIPLGARILAVSDAYDAMTSERPYRGAMSVETAYAEIERGKGTQFDPEVADAFLRIENRQTSVASCYCVKNSGC</sequence>
<feature type="domain" description="HD" evidence="1">
    <location>
        <begin position="64"/>
        <end position="186"/>
    </location>
</feature>
<dbReference type="SUPFAM" id="SSF109604">
    <property type="entry name" value="HD-domain/PDEase-like"/>
    <property type="match status" value="1"/>
</dbReference>
<dbReference type="EMBL" id="BARU01032425">
    <property type="protein sequence ID" value="GAH70960.1"/>
    <property type="molecule type" value="Genomic_DNA"/>
</dbReference>
<dbReference type="PANTHER" id="PTHR43155">
    <property type="entry name" value="CYCLIC DI-GMP PHOSPHODIESTERASE PA4108-RELATED"/>
    <property type="match status" value="1"/>
</dbReference>
<dbReference type="Pfam" id="PF13487">
    <property type="entry name" value="HD_5"/>
    <property type="match status" value="1"/>
</dbReference>
<dbReference type="InterPro" id="IPR037522">
    <property type="entry name" value="HD_GYP_dom"/>
</dbReference>
<feature type="non-terminal residue" evidence="3">
    <location>
        <position position="1"/>
    </location>
</feature>
<evidence type="ECO:0000259" key="1">
    <source>
        <dbReference type="PROSITE" id="PS51831"/>
    </source>
</evidence>
<protein>
    <submittedName>
        <fullName evidence="3">Uncharacterized protein</fullName>
    </submittedName>
</protein>
<dbReference type="AlphaFoldDB" id="X1IP14"/>
<name>X1IP14_9ZZZZ</name>
<dbReference type="CDD" id="cd00077">
    <property type="entry name" value="HDc"/>
    <property type="match status" value="1"/>
</dbReference>
<organism evidence="3">
    <name type="scientific">marine sediment metagenome</name>
    <dbReference type="NCBI Taxonomy" id="412755"/>
    <lineage>
        <taxon>unclassified sequences</taxon>
        <taxon>metagenomes</taxon>
        <taxon>ecological metagenomes</taxon>
    </lineage>
</organism>
<dbReference type="PANTHER" id="PTHR43155:SF2">
    <property type="entry name" value="CYCLIC DI-GMP PHOSPHODIESTERASE PA4108"/>
    <property type="match status" value="1"/>
</dbReference>
<dbReference type="PROSITE" id="PS51832">
    <property type="entry name" value="HD_GYP"/>
    <property type="match status" value="1"/>
</dbReference>
<dbReference type="Gene3D" id="1.20.5.390">
    <property type="entry name" value="L1 transposable element, trimerization domain"/>
    <property type="match status" value="1"/>
</dbReference>
<dbReference type="Gene3D" id="1.10.3210.10">
    <property type="entry name" value="Hypothetical protein af1432"/>
    <property type="match status" value="1"/>
</dbReference>
<evidence type="ECO:0000313" key="3">
    <source>
        <dbReference type="EMBL" id="GAH70960.1"/>
    </source>
</evidence>
<proteinExistence type="predicted"/>
<dbReference type="SMART" id="SM00471">
    <property type="entry name" value="HDc"/>
    <property type="match status" value="1"/>
</dbReference>
<dbReference type="PROSITE" id="PS51831">
    <property type="entry name" value="HD"/>
    <property type="match status" value="1"/>
</dbReference>
<gene>
    <name evidence="3" type="ORF">S03H2_51147</name>
</gene>